<sequence>MEHRKHHIFSEFLVLGIFAAVIAAGFGFAAWTAYRSEVLQNETPVEAEAPTVEGYRAEARSVMVPFLDQVSVLENDSLSDQVSESLLTLASTIQERLLRMRVPSSERDAHLSFVTLIDRWRQMISSSEDSGEDIESLHRQTSDLSVRFSWLTESKTL</sequence>
<evidence type="ECO:0000313" key="2">
    <source>
        <dbReference type="EMBL" id="PIY62211.1"/>
    </source>
</evidence>
<organism evidence="2 3">
    <name type="scientific">Candidatus Uhrbacteria bacterium CG_4_10_14_0_8_um_filter_58_22</name>
    <dbReference type="NCBI Taxonomy" id="1975029"/>
    <lineage>
        <taxon>Bacteria</taxon>
        <taxon>Candidatus Uhriibacteriota</taxon>
    </lineage>
</organism>
<protein>
    <submittedName>
        <fullName evidence="2">Uncharacterized protein</fullName>
    </submittedName>
</protein>
<proteinExistence type="predicted"/>
<dbReference type="Proteomes" id="UP000230973">
    <property type="component" value="Unassembled WGS sequence"/>
</dbReference>
<evidence type="ECO:0000313" key="3">
    <source>
        <dbReference type="Proteomes" id="UP000230973"/>
    </source>
</evidence>
<name>A0A2M7QAF3_9BACT</name>
<accession>A0A2M7QAF3</accession>
<dbReference type="EMBL" id="PFLC01000048">
    <property type="protein sequence ID" value="PIY62211.1"/>
    <property type="molecule type" value="Genomic_DNA"/>
</dbReference>
<feature type="transmembrane region" description="Helical" evidence="1">
    <location>
        <begin position="12"/>
        <end position="34"/>
    </location>
</feature>
<keyword evidence="1" id="KW-0472">Membrane</keyword>
<reference evidence="3" key="1">
    <citation type="submission" date="2017-09" db="EMBL/GenBank/DDBJ databases">
        <title>Depth-based differentiation of microbial function through sediment-hosted aquifers and enrichment of novel symbionts in the deep terrestrial subsurface.</title>
        <authorList>
            <person name="Probst A.J."/>
            <person name="Ladd B."/>
            <person name="Jarett J.K."/>
            <person name="Geller-Mcgrath D.E."/>
            <person name="Sieber C.M.K."/>
            <person name="Emerson J.B."/>
            <person name="Anantharaman K."/>
            <person name="Thomas B.C."/>
            <person name="Malmstrom R."/>
            <person name="Stieglmeier M."/>
            <person name="Klingl A."/>
            <person name="Woyke T."/>
            <person name="Ryan C.M."/>
            <person name="Banfield J.F."/>
        </authorList>
    </citation>
    <scope>NUCLEOTIDE SEQUENCE [LARGE SCALE GENOMIC DNA]</scope>
</reference>
<keyword evidence="1" id="KW-0812">Transmembrane</keyword>
<dbReference type="AlphaFoldDB" id="A0A2M7QAF3"/>
<gene>
    <name evidence="2" type="ORF">COY93_03590</name>
</gene>
<evidence type="ECO:0000256" key="1">
    <source>
        <dbReference type="SAM" id="Phobius"/>
    </source>
</evidence>
<keyword evidence="1" id="KW-1133">Transmembrane helix</keyword>
<comment type="caution">
    <text evidence="2">The sequence shown here is derived from an EMBL/GenBank/DDBJ whole genome shotgun (WGS) entry which is preliminary data.</text>
</comment>